<keyword evidence="2" id="KW-1185">Reference proteome</keyword>
<evidence type="ECO:0000313" key="2">
    <source>
        <dbReference type="Proteomes" id="UP000236161"/>
    </source>
</evidence>
<dbReference type="Proteomes" id="UP000236161">
    <property type="component" value="Unassembled WGS sequence"/>
</dbReference>
<dbReference type="AlphaFoldDB" id="A0A2I0B0Q3"/>
<dbReference type="EMBL" id="KZ451930">
    <property type="protein sequence ID" value="PKA61377.1"/>
    <property type="molecule type" value="Genomic_DNA"/>
</dbReference>
<sequence length="140" mass="15284">MGWRALSCRFVASTKGSITAWVRSLKGNGSGEKTGEKQRRRSQVLQRVPVADELVDAVVIDSDEALSELPDHPLQTGIRRRVNSADGPVQLALRMWEAELNGDGLQGVVILEEEESSGGIGLVRGGVYSFQIWHDNIMVA</sequence>
<evidence type="ECO:0000313" key="1">
    <source>
        <dbReference type="EMBL" id="PKA61377.1"/>
    </source>
</evidence>
<accession>A0A2I0B0Q3</accession>
<reference evidence="1 2" key="1">
    <citation type="journal article" date="2017" name="Nature">
        <title>The Apostasia genome and the evolution of orchids.</title>
        <authorList>
            <person name="Zhang G.Q."/>
            <person name="Liu K.W."/>
            <person name="Li Z."/>
            <person name="Lohaus R."/>
            <person name="Hsiao Y.Y."/>
            <person name="Niu S.C."/>
            <person name="Wang J.Y."/>
            <person name="Lin Y.C."/>
            <person name="Xu Q."/>
            <person name="Chen L.J."/>
            <person name="Yoshida K."/>
            <person name="Fujiwara S."/>
            <person name="Wang Z.W."/>
            <person name="Zhang Y.Q."/>
            <person name="Mitsuda N."/>
            <person name="Wang M."/>
            <person name="Liu G.H."/>
            <person name="Pecoraro L."/>
            <person name="Huang H.X."/>
            <person name="Xiao X.J."/>
            <person name="Lin M."/>
            <person name="Wu X.Y."/>
            <person name="Wu W.L."/>
            <person name="Chen Y.Y."/>
            <person name="Chang S.B."/>
            <person name="Sakamoto S."/>
            <person name="Ohme-Takagi M."/>
            <person name="Yagi M."/>
            <person name="Zeng S.J."/>
            <person name="Shen C.Y."/>
            <person name="Yeh C.M."/>
            <person name="Luo Y.B."/>
            <person name="Tsai W.C."/>
            <person name="Van de Peer Y."/>
            <person name="Liu Z.J."/>
        </authorList>
    </citation>
    <scope>NUCLEOTIDE SEQUENCE [LARGE SCALE GENOMIC DNA]</scope>
    <source>
        <strain evidence="2">cv. Shenzhen</strain>
        <tissue evidence="1">Stem</tissue>
    </source>
</reference>
<gene>
    <name evidence="1" type="ORF">AXF42_Ash014293</name>
</gene>
<proteinExistence type="predicted"/>
<organism evidence="1 2">
    <name type="scientific">Apostasia shenzhenica</name>
    <dbReference type="NCBI Taxonomy" id="1088818"/>
    <lineage>
        <taxon>Eukaryota</taxon>
        <taxon>Viridiplantae</taxon>
        <taxon>Streptophyta</taxon>
        <taxon>Embryophyta</taxon>
        <taxon>Tracheophyta</taxon>
        <taxon>Spermatophyta</taxon>
        <taxon>Magnoliopsida</taxon>
        <taxon>Liliopsida</taxon>
        <taxon>Asparagales</taxon>
        <taxon>Orchidaceae</taxon>
        <taxon>Apostasioideae</taxon>
        <taxon>Apostasia</taxon>
    </lineage>
</organism>
<protein>
    <submittedName>
        <fullName evidence="1">Uncharacterized protein</fullName>
    </submittedName>
</protein>
<name>A0A2I0B0Q3_9ASPA</name>